<keyword evidence="1" id="KW-0472">Membrane</keyword>
<keyword evidence="1" id="KW-0812">Transmembrane</keyword>
<keyword evidence="3" id="KW-1185">Reference proteome</keyword>
<name>B4DBV8_9BACT</name>
<gene>
    <name evidence="2" type="ORF">CfE428DRAFT_6399</name>
</gene>
<dbReference type="InParanoid" id="B4DBV8"/>
<evidence type="ECO:0000313" key="2">
    <source>
        <dbReference type="EMBL" id="EDY16074.1"/>
    </source>
</evidence>
<dbReference type="Proteomes" id="UP000005824">
    <property type="component" value="Unassembled WGS sequence"/>
</dbReference>
<evidence type="ECO:0000256" key="1">
    <source>
        <dbReference type="SAM" id="Phobius"/>
    </source>
</evidence>
<proteinExistence type="predicted"/>
<feature type="transmembrane region" description="Helical" evidence="1">
    <location>
        <begin position="15"/>
        <end position="32"/>
    </location>
</feature>
<sequence>MYPQSLSLGALATEHMHRFAITLVLLLMFCAYSRTTNSRYGKWIPVDGISVTSEPDGETLLTSTDLVQAMIFADDHQGNSTIWFQLTDAAKGRYRPPADGKQWTLRLRGAALASVTDQSTMGSFQNNYLFRVADVPLPSGKRISEVILIHQNDAL</sequence>
<comment type="caution">
    <text evidence="2">The sequence shown here is derived from an EMBL/GenBank/DDBJ whole genome shotgun (WGS) entry which is preliminary data.</text>
</comment>
<reference evidence="2 3" key="1">
    <citation type="journal article" date="2011" name="J. Bacteriol.">
        <title>Genome sequence of Chthoniobacter flavus Ellin428, an aerobic heterotrophic soil bacterium.</title>
        <authorList>
            <person name="Kant R."/>
            <person name="van Passel M.W."/>
            <person name="Palva A."/>
            <person name="Lucas S."/>
            <person name="Lapidus A."/>
            <person name="Glavina Del Rio T."/>
            <person name="Dalin E."/>
            <person name="Tice H."/>
            <person name="Bruce D."/>
            <person name="Goodwin L."/>
            <person name="Pitluck S."/>
            <person name="Larimer F.W."/>
            <person name="Land M.L."/>
            <person name="Hauser L."/>
            <person name="Sangwan P."/>
            <person name="de Vos W.M."/>
            <person name="Janssen P.H."/>
            <person name="Smidt H."/>
        </authorList>
    </citation>
    <scope>NUCLEOTIDE SEQUENCE [LARGE SCALE GENOMIC DNA]</scope>
    <source>
        <strain evidence="2 3">Ellin428</strain>
    </source>
</reference>
<dbReference type="EMBL" id="ABVL01000041">
    <property type="protein sequence ID" value="EDY16074.1"/>
    <property type="molecule type" value="Genomic_DNA"/>
</dbReference>
<protein>
    <submittedName>
        <fullName evidence="2">Uncharacterized protein</fullName>
    </submittedName>
</protein>
<accession>B4DBV8</accession>
<evidence type="ECO:0000313" key="3">
    <source>
        <dbReference type="Proteomes" id="UP000005824"/>
    </source>
</evidence>
<organism evidence="2 3">
    <name type="scientific">Chthoniobacter flavus Ellin428</name>
    <dbReference type="NCBI Taxonomy" id="497964"/>
    <lineage>
        <taxon>Bacteria</taxon>
        <taxon>Pseudomonadati</taxon>
        <taxon>Verrucomicrobiota</taxon>
        <taxon>Spartobacteria</taxon>
        <taxon>Chthoniobacterales</taxon>
        <taxon>Chthoniobacteraceae</taxon>
        <taxon>Chthoniobacter</taxon>
    </lineage>
</organism>
<keyword evidence="1" id="KW-1133">Transmembrane helix</keyword>
<dbReference type="AlphaFoldDB" id="B4DBV8"/>
<dbReference type="STRING" id="497964.CfE428DRAFT_6399"/>